<dbReference type="InterPro" id="IPR010255">
    <property type="entry name" value="Haem_peroxidase_sf"/>
</dbReference>
<dbReference type="EC" id="1.11.1.7" evidence="4 18"/>
<feature type="disulfide bond" evidence="17">
    <location>
        <begin position="76"/>
        <end position="81"/>
    </location>
</feature>
<evidence type="ECO:0000256" key="4">
    <source>
        <dbReference type="ARBA" id="ARBA00012313"/>
    </source>
</evidence>
<organism evidence="21 22">
    <name type="scientific">Morus notabilis</name>
    <dbReference type="NCBI Taxonomy" id="981085"/>
    <lineage>
        <taxon>Eukaryota</taxon>
        <taxon>Viridiplantae</taxon>
        <taxon>Streptophyta</taxon>
        <taxon>Embryophyta</taxon>
        <taxon>Tracheophyta</taxon>
        <taxon>Spermatophyta</taxon>
        <taxon>Magnoliopsida</taxon>
        <taxon>eudicotyledons</taxon>
        <taxon>Gunneridae</taxon>
        <taxon>Pentapetalae</taxon>
        <taxon>rosids</taxon>
        <taxon>fabids</taxon>
        <taxon>Rosales</taxon>
        <taxon>Moraceae</taxon>
        <taxon>Moreae</taxon>
        <taxon>Morus</taxon>
    </lineage>
</organism>
<dbReference type="Gene3D" id="1.10.420.10">
    <property type="entry name" value="Peroxidase, domain 2"/>
    <property type="match status" value="1"/>
</dbReference>
<protein>
    <recommendedName>
        <fullName evidence="4 18">Peroxidase</fullName>
        <ecNumber evidence="4 18">1.11.1.7</ecNumber>
    </recommendedName>
</protein>
<feature type="disulfide bond" evidence="17">
    <location>
        <begin position="43"/>
        <end position="123"/>
    </location>
</feature>
<comment type="subcellular location">
    <subcellularLocation>
        <location evidence="18">Secreted</location>
    </subcellularLocation>
</comment>
<feature type="active site" description="Proton acceptor" evidence="13">
    <location>
        <position position="74"/>
    </location>
</feature>
<dbReference type="GO" id="GO:0006979">
    <property type="term" value="P:response to oxidative stress"/>
    <property type="evidence" value="ECO:0007669"/>
    <property type="project" value="UniProtKB-UniRule"/>
</dbReference>
<name>W9SMP6_9ROSA</name>
<feature type="binding site" evidence="15">
    <location>
        <position position="255"/>
    </location>
    <ligand>
        <name>Ca(2+)</name>
        <dbReference type="ChEBI" id="CHEBI:29108"/>
        <label>2</label>
    </ligand>
</feature>
<keyword evidence="9 18" id="KW-0560">Oxidoreductase</keyword>
<evidence type="ECO:0000256" key="9">
    <source>
        <dbReference type="ARBA" id="ARBA00023002"/>
    </source>
</evidence>
<sequence>MAHKTYFSFPKIPFYVFLLFFPFVQVHPVAYSQLDYRFYDWSCPRLQMIVRNNVWAAIRNDARIAASLLRLHFHDCIVDGCDSSVLLDDTEDFQGEKNAFPNRNSLRGFDVIDRIKADVENFCVPQTVSCTDILTLAAREAVGLSGGPFWPVLLGRRDGTTASQQSANQQIPFPSDSLKTITAKFTAKGLDLKDVVVLSGAHTIGFAQCFTFKSRLFNFKGSGNPDPSLDPSVLSSLQSTCPNIDSSNTNLAPLDSHSTFRFDNTYYGNVIKKTGLLQSDQALLDDPRAAALVNSYSNNPFLFSRDFAASMVKLVNVGILTGQDGEIREKCGSVNY</sequence>
<comment type="similarity">
    <text evidence="18">Belongs to the peroxidase family. Classical plant (class III) peroxidase subfamily.</text>
</comment>
<dbReference type="InterPro" id="IPR000823">
    <property type="entry name" value="Peroxidase_pln"/>
</dbReference>
<evidence type="ECO:0000256" key="1">
    <source>
        <dbReference type="ARBA" id="ARBA00000189"/>
    </source>
</evidence>
<dbReference type="SUPFAM" id="SSF48113">
    <property type="entry name" value="Heme-dependent peroxidases"/>
    <property type="match status" value="1"/>
</dbReference>
<dbReference type="PANTHER" id="PTHR31388:SF34">
    <property type="entry name" value="PEROXIDASE 10"/>
    <property type="match status" value="1"/>
</dbReference>
<feature type="binding site" evidence="15">
    <location>
        <position position="84"/>
    </location>
    <ligand>
        <name>Ca(2+)</name>
        <dbReference type="ChEBI" id="CHEBI:29108"/>
        <label>1</label>
    </ligand>
</feature>
<dbReference type="AlphaFoldDB" id="W9SMP6"/>
<evidence type="ECO:0000256" key="12">
    <source>
        <dbReference type="ARBA" id="ARBA00023180"/>
    </source>
</evidence>
<keyword evidence="7 15" id="KW-0479">Metal-binding</keyword>
<dbReference type="KEGG" id="mnt:21410190"/>
<dbReference type="PRINTS" id="PR00458">
    <property type="entry name" value="PEROXIDASE"/>
</dbReference>
<keyword evidence="5 18" id="KW-0575">Peroxidase</keyword>
<keyword evidence="19" id="KW-1133">Transmembrane helix</keyword>
<dbReference type="PANTHER" id="PTHR31388">
    <property type="entry name" value="PEROXIDASE 72-RELATED"/>
    <property type="match status" value="1"/>
</dbReference>
<dbReference type="GO" id="GO:0046872">
    <property type="term" value="F:metal ion binding"/>
    <property type="evidence" value="ECO:0007669"/>
    <property type="project" value="UniProtKB-UniRule"/>
</dbReference>
<dbReference type="PROSITE" id="PS00436">
    <property type="entry name" value="PEROXIDASE_2"/>
    <property type="match status" value="1"/>
</dbReference>
<evidence type="ECO:0000313" key="22">
    <source>
        <dbReference type="Proteomes" id="UP000030645"/>
    </source>
</evidence>
<dbReference type="InterPro" id="IPR033905">
    <property type="entry name" value="Secretory_peroxidase"/>
</dbReference>
<comment type="cofactor">
    <cofactor evidence="15 18">
        <name>Ca(2+)</name>
        <dbReference type="ChEBI" id="CHEBI:29108"/>
    </cofactor>
    <text evidence="15 18">Binds 2 calcium ions per subunit.</text>
</comment>
<keyword evidence="8 15" id="KW-0106">Calcium</keyword>
<evidence type="ECO:0000256" key="6">
    <source>
        <dbReference type="ARBA" id="ARBA00022617"/>
    </source>
</evidence>
<keyword evidence="19" id="KW-0812">Transmembrane</keyword>
<comment type="cofactor">
    <cofactor evidence="15 18">
        <name>heme b</name>
        <dbReference type="ChEBI" id="CHEBI:60344"/>
    </cofactor>
    <text evidence="15 18">Binds 1 heme b (iron(II)-protoporphyrin IX) group per subunit.</text>
</comment>
<proteinExistence type="inferred from homology"/>
<evidence type="ECO:0000256" key="7">
    <source>
        <dbReference type="ARBA" id="ARBA00022723"/>
    </source>
</evidence>
<gene>
    <name evidence="21" type="ORF">L484_027576</name>
</gene>
<dbReference type="FunFam" id="1.10.420.10:FF:000001">
    <property type="entry name" value="Peroxidase"/>
    <property type="match status" value="1"/>
</dbReference>
<feature type="disulfide bond" evidence="17">
    <location>
        <begin position="130"/>
        <end position="331"/>
    </location>
</feature>
<evidence type="ECO:0000256" key="2">
    <source>
        <dbReference type="ARBA" id="ARBA00002322"/>
    </source>
</evidence>
<keyword evidence="12" id="KW-0325">Glycoprotein</keyword>
<evidence type="ECO:0000256" key="8">
    <source>
        <dbReference type="ARBA" id="ARBA00022837"/>
    </source>
</evidence>
<feature type="binding site" evidence="15">
    <location>
        <position position="75"/>
    </location>
    <ligand>
        <name>Ca(2+)</name>
        <dbReference type="ChEBI" id="CHEBI:29108"/>
        <label>1</label>
    </ligand>
</feature>
<dbReference type="GO" id="GO:0140825">
    <property type="term" value="F:lactoperoxidase activity"/>
    <property type="evidence" value="ECO:0007669"/>
    <property type="project" value="UniProtKB-EC"/>
</dbReference>
<keyword evidence="6 18" id="KW-0349">Heme</keyword>
<dbReference type="PRINTS" id="PR00461">
    <property type="entry name" value="PLPEROXIDASE"/>
</dbReference>
<keyword evidence="22" id="KW-1185">Reference proteome</keyword>
<comment type="catalytic activity">
    <reaction evidence="1 18">
        <text>2 a phenolic donor + H2O2 = 2 a phenolic radical donor + 2 H2O</text>
        <dbReference type="Rhea" id="RHEA:56136"/>
        <dbReference type="ChEBI" id="CHEBI:15377"/>
        <dbReference type="ChEBI" id="CHEBI:16240"/>
        <dbReference type="ChEBI" id="CHEBI:139520"/>
        <dbReference type="ChEBI" id="CHEBI:139521"/>
        <dbReference type="EC" id="1.11.1.7"/>
    </reaction>
</comment>
<dbReference type="GO" id="GO:0020037">
    <property type="term" value="F:heme binding"/>
    <property type="evidence" value="ECO:0007669"/>
    <property type="project" value="UniProtKB-UniRule"/>
</dbReference>
<keyword evidence="19" id="KW-0472">Membrane</keyword>
<dbReference type="Proteomes" id="UP000030645">
    <property type="component" value="Unassembled WGS sequence"/>
</dbReference>
<dbReference type="OrthoDB" id="2113341at2759"/>
<evidence type="ECO:0000256" key="19">
    <source>
        <dbReference type="SAM" id="Phobius"/>
    </source>
</evidence>
<feature type="site" description="Transition state stabilizer" evidence="16">
    <location>
        <position position="70"/>
    </location>
</feature>
<dbReference type="EMBL" id="KE345811">
    <property type="protein sequence ID" value="EXC17384.1"/>
    <property type="molecule type" value="Genomic_DNA"/>
</dbReference>
<feature type="binding site" evidence="15">
    <location>
        <position position="96"/>
    </location>
    <ligand>
        <name>Ca(2+)</name>
        <dbReference type="ChEBI" id="CHEBI:29108"/>
        <label>1</label>
    </ligand>
</feature>
<feature type="binding site" evidence="15">
    <location>
        <position position="82"/>
    </location>
    <ligand>
        <name>Ca(2+)</name>
        <dbReference type="ChEBI" id="CHEBI:29108"/>
        <label>1</label>
    </ligand>
</feature>
<reference evidence="22" key="1">
    <citation type="submission" date="2013-01" db="EMBL/GenBank/DDBJ databases">
        <title>Draft Genome Sequence of a Mulberry Tree, Morus notabilis C.K. Schneid.</title>
        <authorList>
            <person name="He N."/>
            <person name="Zhao S."/>
        </authorList>
    </citation>
    <scope>NUCLEOTIDE SEQUENCE</scope>
</reference>
<evidence type="ECO:0000256" key="17">
    <source>
        <dbReference type="PIRSR" id="PIRSR600823-5"/>
    </source>
</evidence>
<dbReference type="InterPro" id="IPR019793">
    <property type="entry name" value="Peroxidases_heam-ligand_BS"/>
</dbReference>
<feature type="domain" description="Plant heme peroxidase family profile" evidence="20">
    <location>
        <begin position="33"/>
        <end position="335"/>
    </location>
</feature>
<evidence type="ECO:0000256" key="10">
    <source>
        <dbReference type="ARBA" id="ARBA00023004"/>
    </source>
</evidence>
<feature type="transmembrane region" description="Helical" evidence="19">
    <location>
        <begin position="12"/>
        <end position="31"/>
    </location>
</feature>
<dbReference type="GO" id="GO:0042744">
    <property type="term" value="P:hydrogen peroxide catabolic process"/>
    <property type="evidence" value="ECO:0007669"/>
    <property type="project" value="UniProtKB-KW"/>
</dbReference>
<dbReference type="InterPro" id="IPR019794">
    <property type="entry name" value="Peroxidases_AS"/>
</dbReference>
<comment type="similarity">
    <text evidence="3">Belongs to the peroxidase family. Ascorbate peroxidase subfamily.</text>
</comment>
<accession>W9SMP6</accession>
<evidence type="ECO:0000259" key="20">
    <source>
        <dbReference type="PROSITE" id="PS50873"/>
    </source>
</evidence>
<feature type="binding site" evidence="14">
    <location>
        <position position="172"/>
    </location>
    <ligand>
        <name>substrate</name>
    </ligand>
</feature>
<dbReference type="eggNOG" id="ENOG502QTKX">
    <property type="taxonomic scope" value="Eukaryota"/>
</dbReference>
<evidence type="ECO:0000256" key="13">
    <source>
        <dbReference type="PIRSR" id="PIRSR600823-1"/>
    </source>
</evidence>
<dbReference type="CDD" id="cd00693">
    <property type="entry name" value="secretory_peroxidase"/>
    <property type="match status" value="1"/>
</dbReference>
<dbReference type="Pfam" id="PF00141">
    <property type="entry name" value="peroxidase"/>
    <property type="match status" value="1"/>
</dbReference>
<dbReference type="PROSITE" id="PS50873">
    <property type="entry name" value="PEROXIDASE_4"/>
    <property type="match status" value="1"/>
</dbReference>
<evidence type="ECO:0000256" key="15">
    <source>
        <dbReference type="PIRSR" id="PIRSR600823-3"/>
    </source>
</evidence>
<feature type="binding site" evidence="15">
    <location>
        <position position="263"/>
    </location>
    <ligand>
        <name>Ca(2+)</name>
        <dbReference type="ChEBI" id="CHEBI:29108"/>
        <label>2</label>
    </ligand>
</feature>
<feature type="disulfide bond" evidence="17">
    <location>
        <begin position="209"/>
        <end position="241"/>
    </location>
</feature>
<keyword evidence="18" id="KW-0376">Hydrogen peroxide</keyword>
<evidence type="ECO:0000256" key="16">
    <source>
        <dbReference type="PIRSR" id="PIRSR600823-4"/>
    </source>
</evidence>
<dbReference type="PROSITE" id="PS00435">
    <property type="entry name" value="PEROXIDASE_1"/>
    <property type="match status" value="1"/>
</dbReference>
<dbReference type="FunFam" id="1.10.520.10:FF:000009">
    <property type="entry name" value="Peroxidase"/>
    <property type="match status" value="1"/>
</dbReference>
<dbReference type="Gene3D" id="1.10.520.10">
    <property type="match status" value="1"/>
</dbReference>
<dbReference type="STRING" id="981085.W9SMP6"/>
<dbReference type="InterPro" id="IPR002016">
    <property type="entry name" value="Haem_peroxidase"/>
</dbReference>
<evidence type="ECO:0000256" key="11">
    <source>
        <dbReference type="ARBA" id="ARBA00023157"/>
    </source>
</evidence>
<feature type="binding site" evidence="15">
    <location>
        <position position="80"/>
    </location>
    <ligand>
        <name>Ca(2+)</name>
        <dbReference type="ChEBI" id="CHEBI:29108"/>
        <label>1</label>
    </ligand>
</feature>
<evidence type="ECO:0000256" key="14">
    <source>
        <dbReference type="PIRSR" id="PIRSR600823-2"/>
    </source>
</evidence>
<evidence type="ECO:0000256" key="3">
    <source>
        <dbReference type="ARBA" id="ARBA00006873"/>
    </source>
</evidence>
<feature type="binding site" description="axial binding residue" evidence="15">
    <location>
        <position position="202"/>
    </location>
    <ligand>
        <name>heme b</name>
        <dbReference type="ChEBI" id="CHEBI:60344"/>
    </ligand>
    <ligandPart>
        <name>Fe</name>
        <dbReference type="ChEBI" id="CHEBI:18248"/>
    </ligandPart>
</feature>
<keyword evidence="10 15" id="KW-0408">Iron</keyword>
<dbReference type="GO" id="GO:0005576">
    <property type="term" value="C:extracellular region"/>
    <property type="evidence" value="ECO:0007669"/>
    <property type="project" value="UniProtKB-SubCell"/>
</dbReference>
<keyword evidence="18" id="KW-0964">Secreted</keyword>
<evidence type="ECO:0000256" key="18">
    <source>
        <dbReference type="RuleBase" id="RU362060"/>
    </source>
</evidence>
<keyword evidence="11 17" id="KW-1015">Disulfide bond</keyword>
<evidence type="ECO:0000313" key="21">
    <source>
        <dbReference type="EMBL" id="EXC17384.1"/>
    </source>
</evidence>
<feature type="binding site" evidence="15">
    <location>
        <position position="203"/>
    </location>
    <ligand>
        <name>Ca(2+)</name>
        <dbReference type="ChEBI" id="CHEBI:29108"/>
        <label>2</label>
    </ligand>
</feature>
<feature type="binding site" evidence="15">
    <location>
        <position position="78"/>
    </location>
    <ligand>
        <name>Ca(2+)</name>
        <dbReference type="ChEBI" id="CHEBI:29108"/>
        <label>1</label>
    </ligand>
</feature>
<comment type="function">
    <text evidence="2">Removal of H(2)O(2), oxidation of toxic reductants, biosynthesis and degradation of lignin, suberization, auxin catabolism, response to environmental stresses such as wounding, pathogen attack and oxidative stress. These functions might be dependent on each isozyme/isoform in each plant tissue.</text>
</comment>
<evidence type="ECO:0000256" key="5">
    <source>
        <dbReference type="ARBA" id="ARBA00022559"/>
    </source>
</evidence>